<dbReference type="PROSITE" id="PS50089">
    <property type="entry name" value="ZF_RING_2"/>
    <property type="match status" value="1"/>
</dbReference>
<evidence type="ECO:0000313" key="11">
    <source>
        <dbReference type="EMBL" id="GFT01321.1"/>
    </source>
</evidence>
<dbReference type="Proteomes" id="UP000887013">
    <property type="component" value="Unassembled WGS sequence"/>
</dbReference>
<evidence type="ECO:0000256" key="7">
    <source>
        <dbReference type="ARBA" id="ARBA00023136"/>
    </source>
</evidence>
<keyword evidence="6 9" id="KW-1133">Transmembrane helix</keyword>
<keyword evidence="5" id="KW-0862">Zinc</keyword>
<keyword evidence="2 9" id="KW-0812">Transmembrane</keyword>
<feature type="transmembrane region" description="Helical" evidence="9">
    <location>
        <begin position="45"/>
        <end position="65"/>
    </location>
</feature>
<protein>
    <submittedName>
        <fullName evidence="11">RING finger protein 121</fullName>
    </submittedName>
</protein>
<dbReference type="CDD" id="cd16475">
    <property type="entry name" value="RING-H2_RNF121-like"/>
    <property type="match status" value="1"/>
</dbReference>
<feature type="transmembrane region" description="Helical" evidence="9">
    <location>
        <begin position="100"/>
        <end position="118"/>
    </location>
</feature>
<reference evidence="11" key="1">
    <citation type="submission" date="2020-08" db="EMBL/GenBank/DDBJ databases">
        <title>Multicomponent nature underlies the extraordinary mechanical properties of spider dragline silk.</title>
        <authorList>
            <person name="Kono N."/>
            <person name="Nakamura H."/>
            <person name="Mori M."/>
            <person name="Yoshida Y."/>
            <person name="Ohtoshi R."/>
            <person name="Malay A.D."/>
            <person name="Moran D.A.P."/>
            <person name="Tomita M."/>
            <person name="Numata K."/>
            <person name="Arakawa K."/>
        </authorList>
    </citation>
    <scope>NUCLEOTIDE SEQUENCE</scope>
</reference>
<evidence type="ECO:0000313" key="12">
    <source>
        <dbReference type="Proteomes" id="UP000887013"/>
    </source>
</evidence>
<dbReference type="PANTHER" id="PTHR13407:SF0">
    <property type="entry name" value="FI05221P"/>
    <property type="match status" value="1"/>
</dbReference>
<feature type="domain" description="RING-type" evidence="10">
    <location>
        <begin position="221"/>
        <end position="271"/>
    </location>
</feature>
<organism evidence="11 12">
    <name type="scientific">Nephila pilipes</name>
    <name type="common">Giant wood spider</name>
    <name type="synonym">Nephila maculata</name>
    <dbReference type="NCBI Taxonomy" id="299642"/>
    <lineage>
        <taxon>Eukaryota</taxon>
        <taxon>Metazoa</taxon>
        <taxon>Ecdysozoa</taxon>
        <taxon>Arthropoda</taxon>
        <taxon>Chelicerata</taxon>
        <taxon>Arachnida</taxon>
        <taxon>Araneae</taxon>
        <taxon>Araneomorphae</taxon>
        <taxon>Entelegynae</taxon>
        <taxon>Araneoidea</taxon>
        <taxon>Nephilidae</taxon>
        <taxon>Nephila</taxon>
    </lineage>
</organism>
<keyword evidence="7 9" id="KW-0472">Membrane</keyword>
<comment type="caution">
    <text evidence="11">The sequence shown here is derived from an EMBL/GenBank/DDBJ whole genome shotgun (WGS) entry which is preliminary data.</text>
</comment>
<dbReference type="GO" id="GO:0036503">
    <property type="term" value="P:ERAD pathway"/>
    <property type="evidence" value="ECO:0007669"/>
    <property type="project" value="TreeGrafter"/>
</dbReference>
<keyword evidence="12" id="KW-1185">Reference proteome</keyword>
<feature type="transmembrane region" description="Helical" evidence="9">
    <location>
        <begin position="169"/>
        <end position="187"/>
    </location>
</feature>
<evidence type="ECO:0000256" key="2">
    <source>
        <dbReference type="ARBA" id="ARBA00022692"/>
    </source>
</evidence>
<dbReference type="GO" id="GO:0005789">
    <property type="term" value="C:endoplasmic reticulum membrane"/>
    <property type="evidence" value="ECO:0007669"/>
    <property type="project" value="TreeGrafter"/>
</dbReference>
<feature type="transmembrane region" description="Helical" evidence="9">
    <location>
        <begin position="77"/>
        <end position="94"/>
    </location>
</feature>
<keyword evidence="3" id="KW-0479">Metal-binding</keyword>
<evidence type="ECO:0000256" key="1">
    <source>
        <dbReference type="ARBA" id="ARBA00004141"/>
    </source>
</evidence>
<dbReference type="EMBL" id="BMAW01006936">
    <property type="protein sequence ID" value="GFT01321.1"/>
    <property type="molecule type" value="Genomic_DNA"/>
</dbReference>
<dbReference type="SMART" id="SM00184">
    <property type="entry name" value="RING"/>
    <property type="match status" value="1"/>
</dbReference>
<dbReference type="PANTHER" id="PTHR13407">
    <property type="entry name" value="RNF121 PROTEIN"/>
    <property type="match status" value="1"/>
</dbReference>
<dbReference type="GO" id="GO:0008270">
    <property type="term" value="F:zinc ion binding"/>
    <property type="evidence" value="ECO:0007669"/>
    <property type="project" value="UniProtKB-KW"/>
</dbReference>
<comment type="subcellular location">
    <subcellularLocation>
        <location evidence="1">Membrane</location>
        <topology evidence="1">Multi-pass membrane protein</topology>
    </subcellularLocation>
</comment>
<dbReference type="Pfam" id="PF13639">
    <property type="entry name" value="zf-RING_2"/>
    <property type="match status" value="1"/>
</dbReference>
<gene>
    <name evidence="11" type="primary">rnf121</name>
    <name evidence="11" type="ORF">NPIL_34341</name>
</gene>
<dbReference type="Gene3D" id="3.30.40.10">
    <property type="entry name" value="Zinc/RING finger domain, C3HC4 (zinc finger)"/>
    <property type="match status" value="1"/>
</dbReference>
<evidence type="ECO:0000256" key="5">
    <source>
        <dbReference type="ARBA" id="ARBA00022833"/>
    </source>
</evidence>
<proteinExistence type="predicted"/>
<dbReference type="FunFam" id="3.30.40.10:FF:000074">
    <property type="entry name" value="Ring finger protein 121"/>
    <property type="match status" value="1"/>
</dbReference>
<evidence type="ECO:0000256" key="6">
    <source>
        <dbReference type="ARBA" id="ARBA00022989"/>
    </source>
</evidence>
<dbReference type="SUPFAM" id="SSF57850">
    <property type="entry name" value="RING/U-box"/>
    <property type="match status" value="1"/>
</dbReference>
<dbReference type="OrthoDB" id="446635at2759"/>
<evidence type="ECO:0000259" key="10">
    <source>
        <dbReference type="PROSITE" id="PS50089"/>
    </source>
</evidence>
<feature type="transmembrane region" description="Helical" evidence="9">
    <location>
        <begin position="130"/>
        <end position="163"/>
    </location>
</feature>
<evidence type="ECO:0000256" key="4">
    <source>
        <dbReference type="ARBA" id="ARBA00022771"/>
    </source>
</evidence>
<name>A0A8X6N9A1_NEPPI</name>
<dbReference type="GO" id="GO:0061630">
    <property type="term" value="F:ubiquitin protein ligase activity"/>
    <property type="evidence" value="ECO:0007669"/>
    <property type="project" value="TreeGrafter"/>
</dbReference>
<dbReference type="GO" id="GO:0000139">
    <property type="term" value="C:Golgi membrane"/>
    <property type="evidence" value="ECO:0007669"/>
    <property type="project" value="TreeGrafter"/>
</dbReference>
<accession>A0A8X6N9A1</accession>
<sequence>MENEFVYPRVITTKTTVDLESMSAEERARYLHQQMHEKHKGHESMHAWMILILLFTVIVSQILLVEWKKRYTRSYQRVSLVAMWIIPLLISINHMWIRFIVTWVIFTILTAIVISRALQKPIAGMTPRLVYKWFYLIYMISYALGVVGYIIVLLTLLGVNLMFRSLPQPWMDCGLLCLFYGLYYGVLGRDISEIITDKMAAKIGYYTATGIPVRQLEPNICAVCGNPILVQDNSNAIVEKTYNLTCGHTFHEFCIRGWCIVGKKQTCPYCKEKVDLKRMFRNPWEKPHVFYGSLLDFIRYLVAWQPVIFSGVQFVNYILGLE</sequence>
<dbReference type="InterPro" id="IPR040176">
    <property type="entry name" value="RNF121/RNF175"/>
</dbReference>
<evidence type="ECO:0000256" key="8">
    <source>
        <dbReference type="PROSITE-ProRule" id="PRU00175"/>
    </source>
</evidence>
<evidence type="ECO:0000256" key="3">
    <source>
        <dbReference type="ARBA" id="ARBA00022723"/>
    </source>
</evidence>
<evidence type="ECO:0000256" key="9">
    <source>
        <dbReference type="SAM" id="Phobius"/>
    </source>
</evidence>
<dbReference type="AlphaFoldDB" id="A0A8X6N9A1"/>
<keyword evidence="4 8" id="KW-0863">Zinc-finger</keyword>
<dbReference type="InterPro" id="IPR001841">
    <property type="entry name" value="Znf_RING"/>
</dbReference>
<dbReference type="InterPro" id="IPR013083">
    <property type="entry name" value="Znf_RING/FYVE/PHD"/>
</dbReference>